<dbReference type="Pfam" id="PF13673">
    <property type="entry name" value="Acetyltransf_10"/>
    <property type="match status" value="1"/>
</dbReference>
<keyword evidence="3" id="KW-1185">Reference proteome</keyword>
<dbReference type="GO" id="GO:0016747">
    <property type="term" value="F:acyltransferase activity, transferring groups other than amino-acyl groups"/>
    <property type="evidence" value="ECO:0007669"/>
    <property type="project" value="InterPro"/>
</dbReference>
<gene>
    <name evidence="2" type="ORF">NCTC13316_03319</name>
</gene>
<feature type="domain" description="N-acetyltransferase" evidence="1">
    <location>
        <begin position="4"/>
        <end position="160"/>
    </location>
</feature>
<reference evidence="2 3" key="1">
    <citation type="submission" date="2018-06" db="EMBL/GenBank/DDBJ databases">
        <authorList>
            <consortium name="Pathogen Informatics"/>
            <person name="Doyle S."/>
        </authorList>
    </citation>
    <scope>NUCLEOTIDE SEQUENCE [LARGE SCALE GENOMIC DNA]</scope>
    <source>
        <strain evidence="2 3">NCTC13316</strain>
    </source>
</reference>
<dbReference type="InterPro" id="IPR016181">
    <property type="entry name" value="Acyl_CoA_acyltransferase"/>
</dbReference>
<dbReference type="Proteomes" id="UP000254794">
    <property type="component" value="Unassembled WGS sequence"/>
</dbReference>
<sequence>MNDFEVKLLTQNSLQELQAFIDLFNDFFQLCEGKKGSAAGILTACPPTKDIQQDKFVLGFYQKEHLLGLIDLIANYPQNSTWTIGYLLIHPSYQRQGLGAQFFHVLEQAISPNKMRCVVQEQNERAFKFWQTLGFKMVYQREDNLGKLVNKTFVLEKGRLV</sequence>
<evidence type="ECO:0000313" key="3">
    <source>
        <dbReference type="Proteomes" id="UP000254794"/>
    </source>
</evidence>
<dbReference type="SUPFAM" id="SSF55729">
    <property type="entry name" value="Acyl-CoA N-acyltransferases (Nat)"/>
    <property type="match status" value="1"/>
</dbReference>
<keyword evidence="2" id="KW-0808">Transferase</keyword>
<dbReference type="CDD" id="cd04301">
    <property type="entry name" value="NAT_SF"/>
    <property type="match status" value="1"/>
</dbReference>
<dbReference type="PROSITE" id="PS51186">
    <property type="entry name" value="GNAT"/>
    <property type="match status" value="1"/>
</dbReference>
<dbReference type="InterPro" id="IPR000182">
    <property type="entry name" value="GNAT_dom"/>
</dbReference>
<name>A0A378K934_9GAMM</name>
<organism evidence="2 3">
    <name type="scientific">Legionella busanensis</name>
    <dbReference type="NCBI Taxonomy" id="190655"/>
    <lineage>
        <taxon>Bacteria</taxon>
        <taxon>Pseudomonadati</taxon>
        <taxon>Pseudomonadota</taxon>
        <taxon>Gammaproteobacteria</taxon>
        <taxon>Legionellales</taxon>
        <taxon>Legionellaceae</taxon>
        <taxon>Legionella</taxon>
    </lineage>
</organism>
<dbReference type="EMBL" id="UGOD01000004">
    <property type="protein sequence ID" value="STX81448.1"/>
    <property type="molecule type" value="Genomic_DNA"/>
</dbReference>
<protein>
    <submittedName>
        <fullName evidence="2">Acetyltransferase (GNAT) family</fullName>
    </submittedName>
</protein>
<accession>A0A378K934</accession>
<dbReference type="AlphaFoldDB" id="A0A378K934"/>
<evidence type="ECO:0000313" key="2">
    <source>
        <dbReference type="EMBL" id="STX81448.1"/>
    </source>
</evidence>
<evidence type="ECO:0000259" key="1">
    <source>
        <dbReference type="PROSITE" id="PS51186"/>
    </source>
</evidence>
<proteinExistence type="predicted"/>
<dbReference type="Gene3D" id="3.40.630.30">
    <property type="match status" value="1"/>
</dbReference>